<dbReference type="Proteomes" id="UP000887159">
    <property type="component" value="Unassembled WGS sequence"/>
</dbReference>
<dbReference type="Gene3D" id="3.30.420.10">
    <property type="entry name" value="Ribonuclease H-like superfamily/Ribonuclease H"/>
    <property type="match status" value="1"/>
</dbReference>
<proteinExistence type="predicted"/>
<dbReference type="GO" id="GO:0003676">
    <property type="term" value="F:nucleic acid binding"/>
    <property type="evidence" value="ECO:0007669"/>
    <property type="project" value="InterPro"/>
</dbReference>
<keyword evidence="2" id="KW-1185">Reference proteome</keyword>
<dbReference type="EMBL" id="BMAU01021094">
    <property type="protein sequence ID" value="GFX90359.1"/>
    <property type="molecule type" value="Genomic_DNA"/>
</dbReference>
<reference evidence="1" key="1">
    <citation type="submission" date="2020-08" db="EMBL/GenBank/DDBJ databases">
        <title>Multicomponent nature underlies the extraordinary mechanical properties of spider dragline silk.</title>
        <authorList>
            <person name="Kono N."/>
            <person name="Nakamura H."/>
            <person name="Mori M."/>
            <person name="Yoshida Y."/>
            <person name="Ohtoshi R."/>
            <person name="Malay A.D."/>
            <person name="Moran D.A.P."/>
            <person name="Tomita M."/>
            <person name="Numata K."/>
            <person name="Arakawa K."/>
        </authorList>
    </citation>
    <scope>NUCLEOTIDE SEQUENCE</scope>
</reference>
<name>A0A8X6V238_TRICX</name>
<comment type="caution">
    <text evidence="1">The sequence shown here is derived from an EMBL/GenBank/DDBJ whole genome shotgun (WGS) entry which is preliminary data.</text>
</comment>
<evidence type="ECO:0008006" key="3">
    <source>
        <dbReference type="Google" id="ProtNLM"/>
    </source>
</evidence>
<dbReference type="AlphaFoldDB" id="A0A8X6V238"/>
<accession>A0A8X6V238</accession>
<evidence type="ECO:0000313" key="1">
    <source>
        <dbReference type="EMBL" id="GFX90359.1"/>
    </source>
</evidence>
<organism evidence="1 2">
    <name type="scientific">Trichonephila clavipes</name>
    <name type="common">Golden silk orbweaver</name>
    <name type="synonym">Nephila clavipes</name>
    <dbReference type="NCBI Taxonomy" id="2585209"/>
    <lineage>
        <taxon>Eukaryota</taxon>
        <taxon>Metazoa</taxon>
        <taxon>Ecdysozoa</taxon>
        <taxon>Arthropoda</taxon>
        <taxon>Chelicerata</taxon>
        <taxon>Arachnida</taxon>
        <taxon>Araneae</taxon>
        <taxon>Araneomorphae</taxon>
        <taxon>Entelegynae</taxon>
        <taxon>Araneoidea</taxon>
        <taxon>Nephilidae</taxon>
        <taxon>Trichonephila</taxon>
    </lineage>
</organism>
<dbReference type="InterPro" id="IPR036397">
    <property type="entry name" value="RNaseH_sf"/>
</dbReference>
<evidence type="ECO:0000313" key="2">
    <source>
        <dbReference type="Proteomes" id="UP000887159"/>
    </source>
</evidence>
<gene>
    <name evidence="1" type="primary">NCL1_32637</name>
    <name evidence="1" type="ORF">TNCV_3849341</name>
</gene>
<sequence length="113" mass="12662">MVFSDESICVLTIIERRVCRRPGQILLSLLYATHALNKELCSGGLSFKANVWLPFLLQYPGLIFTQDNAKPHTARLALNCLTACQTLTWPARSLSNRACLRYNGKATASNKEY</sequence>
<protein>
    <recommendedName>
        <fullName evidence="3">Transposase</fullName>
    </recommendedName>
</protein>